<feature type="transmembrane region" description="Helical" evidence="1">
    <location>
        <begin position="266"/>
        <end position="288"/>
    </location>
</feature>
<feature type="transmembrane region" description="Helical" evidence="1">
    <location>
        <begin position="352"/>
        <end position="375"/>
    </location>
</feature>
<feature type="transmembrane region" description="Helical" evidence="1">
    <location>
        <begin position="381"/>
        <end position="404"/>
    </location>
</feature>
<keyword evidence="1" id="KW-0812">Transmembrane</keyword>
<feature type="transmembrane region" description="Helical" evidence="1">
    <location>
        <begin position="295"/>
        <end position="312"/>
    </location>
</feature>
<feature type="transmembrane region" description="Helical" evidence="1">
    <location>
        <begin position="185"/>
        <end position="205"/>
    </location>
</feature>
<feature type="transmembrane region" description="Helical" evidence="1">
    <location>
        <begin position="318"/>
        <end position="340"/>
    </location>
</feature>
<sequence length="411" mass="40056">MPIRVSILARYAALPALAGPAFIPVALVARLPLAMLTIGALTLASVASGSYALGGLAAGAVGLGSAVGAPAVGWLADRSGQRRVVLVAGLLNAAAMLALVGASYPHGGLRESAPWGVLAASLAAGLTTPQVGPLARARWMALTEGRPRRVLELDAALSYEGTADELTFVLGPALVGALAALVAPWVPLVVGAALTLGFVTAFALHPTARAAHPQPHAAASPVPARSWLLVLVPVAAMVAMGTFFGSTQAGLTAFAGARGAAEVGGLLYAAVGLTSAAAALSVAAWPATLGLPMRWVAAAGAMLAFSVLLFVPETFGSMTATLLLLGLPVGPIMVTVFGIGGRVAPAGRVGTVMTALASGIVAGTALGAALAGALAESGGPASAFGVPVASAGALLALGVVVLVARRAGGGS</sequence>
<dbReference type="InterPro" id="IPR036259">
    <property type="entry name" value="MFS_trans_sf"/>
</dbReference>
<feature type="transmembrane region" description="Helical" evidence="1">
    <location>
        <begin position="226"/>
        <end position="246"/>
    </location>
</feature>
<feature type="transmembrane region" description="Helical" evidence="1">
    <location>
        <begin position="51"/>
        <end position="72"/>
    </location>
</feature>
<dbReference type="EMBL" id="BAAAQW010000003">
    <property type="protein sequence ID" value="GAA2197860.1"/>
    <property type="molecule type" value="Genomic_DNA"/>
</dbReference>
<evidence type="ECO:0000313" key="2">
    <source>
        <dbReference type="EMBL" id="GAA2197860.1"/>
    </source>
</evidence>
<dbReference type="InterPro" id="IPR011701">
    <property type="entry name" value="MFS"/>
</dbReference>
<dbReference type="RefSeq" id="WP_344298424.1">
    <property type="nucleotide sequence ID" value="NZ_BAAAQW010000003.1"/>
</dbReference>
<name>A0ABP5NF88_9MICC</name>
<dbReference type="SUPFAM" id="SSF103473">
    <property type="entry name" value="MFS general substrate transporter"/>
    <property type="match status" value="1"/>
</dbReference>
<dbReference type="PANTHER" id="PTHR23542">
    <property type="match status" value="1"/>
</dbReference>
<keyword evidence="1" id="KW-1133">Transmembrane helix</keyword>
<dbReference type="Pfam" id="PF07690">
    <property type="entry name" value="MFS_1"/>
    <property type="match status" value="1"/>
</dbReference>
<keyword evidence="3" id="KW-1185">Reference proteome</keyword>
<feature type="transmembrane region" description="Helical" evidence="1">
    <location>
        <begin position="12"/>
        <end position="31"/>
    </location>
</feature>
<reference evidence="3" key="1">
    <citation type="journal article" date="2019" name="Int. J. Syst. Evol. Microbiol.">
        <title>The Global Catalogue of Microorganisms (GCM) 10K type strain sequencing project: providing services to taxonomists for standard genome sequencing and annotation.</title>
        <authorList>
            <consortium name="The Broad Institute Genomics Platform"/>
            <consortium name="The Broad Institute Genome Sequencing Center for Infectious Disease"/>
            <person name="Wu L."/>
            <person name="Ma J."/>
        </authorList>
    </citation>
    <scope>NUCLEOTIDE SEQUENCE [LARGE SCALE GENOMIC DNA]</scope>
    <source>
        <strain evidence="3">JCM 16034</strain>
    </source>
</reference>
<dbReference type="Gene3D" id="1.20.1250.20">
    <property type="entry name" value="MFS general substrate transporter like domains"/>
    <property type="match status" value="1"/>
</dbReference>
<keyword evidence="1" id="KW-0472">Membrane</keyword>
<gene>
    <name evidence="2" type="ORF">GCM10009849_08360</name>
</gene>
<dbReference type="Proteomes" id="UP001500432">
    <property type="component" value="Unassembled WGS sequence"/>
</dbReference>
<proteinExistence type="predicted"/>
<protein>
    <submittedName>
        <fullName evidence="2">MFS transporter</fullName>
    </submittedName>
</protein>
<accession>A0ABP5NF88</accession>
<evidence type="ECO:0000256" key="1">
    <source>
        <dbReference type="SAM" id="Phobius"/>
    </source>
</evidence>
<evidence type="ECO:0000313" key="3">
    <source>
        <dbReference type="Proteomes" id="UP001500432"/>
    </source>
</evidence>
<dbReference type="PANTHER" id="PTHR23542:SF1">
    <property type="entry name" value="MAJOR FACILITATOR SUPERFAMILY (MFS) PROFILE DOMAIN-CONTAINING PROTEIN"/>
    <property type="match status" value="1"/>
</dbReference>
<comment type="caution">
    <text evidence="2">The sequence shown here is derived from an EMBL/GenBank/DDBJ whole genome shotgun (WGS) entry which is preliminary data.</text>
</comment>
<organism evidence="2 3">
    <name type="scientific">Sinomonas flava</name>
    <dbReference type="NCBI Taxonomy" id="496857"/>
    <lineage>
        <taxon>Bacteria</taxon>
        <taxon>Bacillati</taxon>
        <taxon>Actinomycetota</taxon>
        <taxon>Actinomycetes</taxon>
        <taxon>Micrococcales</taxon>
        <taxon>Micrococcaceae</taxon>
        <taxon>Sinomonas</taxon>
    </lineage>
</organism>
<feature type="transmembrane region" description="Helical" evidence="1">
    <location>
        <begin position="84"/>
        <end position="104"/>
    </location>
</feature>